<feature type="domain" description="Membrane insertase YidC/Oxa/ALB C-terminal" evidence="11">
    <location>
        <begin position="29"/>
        <end position="118"/>
    </location>
</feature>
<dbReference type="Pfam" id="PF02096">
    <property type="entry name" value="60KD_IMP"/>
    <property type="match status" value="1"/>
</dbReference>
<gene>
    <name evidence="12" type="ORF">COV31_01560</name>
</gene>
<dbReference type="GO" id="GO:0015031">
    <property type="term" value="P:protein transport"/>
    <property type="evidence" value="ECO:0007669"/>
    <property type="project" value="UniProtKB-KW"/>
</dbReference>
<evidence type="ECO:0000256" key="10">
    <source>
        <dbReference type="SAM" id="Phobius"/>
    </source>
</evidence>
<dbReference type="EMBL" id="PCXO01000006">
    <property type="protein sequence ID" value="PIR41366.1"/>
    <property type="molecule type" value="Genomic_DNA"/>
</dbReference>
<evidence type="ECO:0000256" key="1">
    <source>
        <dbReference type="ARBA" id="ARBA00004651"/>
    </source>
</evidence>
<dbReference type="PANTHER" id="PTHR12428">
    <property type="entry name" value="OXA1"/>
    <property type="match status" value="1"/>
</dbReference>
<dbReference type="InterPro" id="IPR001708">
    <property type="entry name" value="YidC/ALB3/OXA1/COX18"/>
</dbReference>
<evidence type="ECO:0000256" key="8">
    <source>
        <dbReference type="ARBA" id="ARBA00023186"/>
    </source>
</evidence>
<keyword evidence="3" id="KW-1003">Cell membrane</keyword>
<dbReference type="AlphaFoldDB" id="A0A2H0R4W3"/>
<feature type="non-terminal residue" evidence="12">
    <location>
        <position position="132"/>
    </location>
</feature>
<dbReference type="GO" id="GO:0005886">
    <property type="term" value="C:plasma membrane"/>
    <property type="evidence" value="ECO:0007669"/>
    <property type="project" value="UniProtKB-SubCell"/>
</dbReference>
<dbReference type="InterPro" id="IPR047196">
    <property type="entry name" value="YidC_ALB_C"/>
</dbReference>
<dbReference type="PANTHER" id="PTHR12428:SF65">
    <property type="entry name" value="CYTOCHROME C OXIDASE ASSEMBLY PROTEIN COX18, MITOCHONDRIAL"/>
    <property type="match status" value="1"/>
</dbReference>
<keyword evidence="6 10" id="KW-1133">Transmembrane helix</keyword>
<dbReference type="InterPro" id="IPR028055">
    <property type="entry name" value="YidC/Oxa/ALB_C"/>
</dbReference>
<organism evidence="12 13">
    <name type="scientific">Candidatus Yanofskybacteria bacterium CG10_big_fil_rev_8_21_14_0_10_46_23</name>
    <dbReference type="NCBI Taxonomy" id="1975098"/>
    <lineage>
        <taxon>Bacteria</taxon>
        <taxon>Candidatus Yanofskyibacteriota</taxon>
    </lineage>
</organism>
<keyword evidence="2" id="KW-0813">Transport</keyword>
<name>A0A2H0R4W3_9BACT</name>
<dbReference type="CDD" id="cd20070">
    <property type="entry name" value="5TM_YidC_Alb3"/>
    <property type="match status" value="1"/>
</dbReference>
<accession>A0A2H0R4W3</accession>
<comment type="caution">
    <text evidence="12">The sequence shown here is derived from an EMBL/GenBank/DDBJ whole genome shotgun (WGS) entry which is preliminary data.</text>
</comment>
<reference evidence="12 13" key="1">
    <citation type="submission" date="2017-09" db="EMBL/GenBank/DDBJ databases">
        <title>Depth-based differentiation of microbial function through sediment-hosted aquifers and enrichment of novel symbionts in the deep terrestrial subsurface.</title>
        <authorList>
            <person name="Probst A.J."/>
            <person name="Ladd B."/>
            <person name="Jarett J.K."/>
            <person name="Geller-Mcgrath D.E."/>
            <person name="Sieber C.M."/>
            <person name="Emerson J.B."/>
            <person name="Anantharaman K."/>
            <person name="Thomas B.C."/>
            <person name="Malmstrom R."/>
            <person name="Stieglmeier M."/>
            <person name="Klingl A."/>
            <person name="Woyke T."/>
            <person name="Ryan C.M."/>
            <person name="Banfield J.F."/>
        </authorList>
    </citation>
    <scope>NUCLEOTIDE SEQUENCE [LARGE SCALE GENOMIC DNA]</scope>
    <source>
        <strain evidence="12">CG10_big_fil_rev_8_21_14_0_10_46_23</strain>
    </source>
</reference>
<keyword evidence="8" id="KW-0143">Chaperone</keyword>
<evidence type="ECO:0000256" key="4">
    <source>
        <dbReference type="ARBA" id="ARBA00022692"/>
    </source>
</evidence>
<feature type="transmembrane region" description="Helical" evidence="10">
    <location>
        <begin position="29"/>
        <end position="49"/>
    </location>
</feature>
<dbReference type="GO" id="GO:0032977">
    <property type="term" value="F:membrane insertase activity"/>
    <property type="evidence" value="ECO:0007669"/>
    <property type="project" value="InterPro"/>
</dbReference>
<keyword evidence="4 9" id="KW-0812">Transmembrane</keyword>
<feature type="transmembrane region" description="Helical" evidence="10">
    <location>
        <begin position="92"/>
        <end position="115"/>
    </location>
</feature>
<evidence type="ECO:0000256" key="7">
    <source>
        <dbReference type="ARBA" id="ARBA00023136"/>
    </source>
</evidence>
<evidence type="ECO:0000256" key="3">
    <source>
        <dbReference type="ARBA" id="ARBA00022475"/>
    </source>
</evidence>
<dbReference type="NCBIfam" id="TIGR03592">
    <property type="entry name" value="yidC_oxa1_cterm"/>
    <property type="match status" value="1"/>
</dbReference>
<dbReference type="Proteomes" id="UP000230232">
    <property type="component" value="Unassembled WGS sequence"/>
</dbReference>
<evidence type="ECO:0000256" key="5">
    <source>
        <dbReference type="ARBA" id="ARBA00022927"/>
    </source>
</evidence>
<evidence type="ECO:0000256" key="2">
    <source>
        <dbReference type="ARBA" id="ARBA00022448"/>
    </source>
</evidence>
<keyword evidence="5" id="KW-0653">Protein transport</keyword>
<sequence length="132" mass="15393">MSFLFNEVLYRPIFNALIFIHNFLPGDDFGLAIVVLTLIIRLIFTPFSIKAITSQRKMAAIQPKVKEIQEKFKHDKQLQAQKMMELYRIEKINPMSGCLPLIIQIPILFALYRAFLNGFNPENLKILYSFVQ</sequence>
<dbReference type="GO" id="GO:0051205">
    <property type="term" value="P:protein insertion into membrane"/>
    <property type="evidence" value="ECO:0007669"/>
    <property type="project" value="TreeGrafter"/>
</dbReference>
<comment type="subcellular location">
    <subcellularLocation>
        <location evidence="1">Cell membrane</location>
        <topology evidence="1">Multi-pass membrane protein</topology>
    </subcellularLocation>
    <subcellularLocation>
        <location evidence="9">Membrane</location>
        <topology evidence="9">Multi-pass membrane protein</topology>
    </subcellularLocation>
</comment>
<evidence type="ECO:0000256" key="9">
    <source>
        <dbReference type="RuleBase" id="RU003945"/>
    </source>
</evidence>
<evidence type="ECO:0000259" key="11">
    <source>
        <dbReference type="Pfam" id="PF02096"/>
    </source>
</evidence>
<protein>
    <recommendedName>
        <fullName evidence="11">Membrane insertase YidC/Oxa/ALB C-terminal domain-containing protein</fullName>
    </recommendedName>
</protein>
<keyword evidence="7 10" id="KW-0472">Membrane</keyword>
<evidence type="ECO:0000313" key="12">
    <source>
        <dbReference type="EMBL" id="PIR41366.1"/>
    </source>
</evidence>
<proteinExistence type="inferred from homology"/>
<evidence type="ECO:0000256" key="6">
    <source>
        <dbReference type="ARBA" id="ARBA00022989"/>
    </source>
</evidence>
<evidence type="ECO:0000313" key="13">
    <source>
        <dbReference type="Proteomes" id="UP000230232"/>
    </source>
</evidence>
<comment type="similarity">
    <text evidence="9">Belongs to the OXA1/ALB3/YidC family.</text>
</comment>